<evidence type="ECO:0000313" key="1">
    <source>
        <dbReference type="EMBL" id="VDM75329.1"/>
    </source>
</evidence>
<reference evidence="1 2" key="1">
    <citation type="submission" date="2018-11" db="EMBL/GenBank/DDBJ databases">
        <authorList>
            <consortium name="Pathogen Informatics"/>
        </authorList>
    </citation>
    <scope>NUCLEOTIDE SEQUENCE [LARGE SCALE GENOMIC DNA]</scope>
</reference>
<dbReference type="AlphaFoldDB" id="A0A3P7J673"/>
<evidence type="ECO:0000313" key="2">
    <source>
        <dbReference type="Proteomes" id="UP000270094"/>
    </source>
</evidence>
<gene>
    <name evidence="1" type="ORF">SVUK_LOCUS10327</name>
</gene>
<dbReference type="EMBL" id="UYYB01095197">
    <property type="protein sequence ID" value="VDM75329.1"/>
    <property type="molecule type" value="Genomic_DNA"/>
</dbReference>
<proteinExistence type="predicted"/>
<protein>
    <submittedName>
        <fullName evidence="1">Uncharacterized protein</fullName>
    </submittedName>
</protein>
<keyword evidence="2" id="KW-1185">Reference proteome</keyword>
<organism evidence="1 2">
    <name type="scientific">Strongylus vulgaris</name>
    <name type="common">Blood worm</name>
    <dbReference type="NCBI Taxonomy" id="40348"/>
    <lineage>
        <taxon>Eukaryota</taxon>
        <taxon>Metazoa</taxon>
        <taxon>Ecdysozoa</taxon>
        <taxon>Nematoda</taxon>
        <taxon>Chromadorea</taxon>
        <taxon>Rhabditida</taxon>
        <taxon>Rhabditina</taxon>
        <taxon>Rhabditomorpha</taxon>
        <taxon>Strongyloidea</taxon>
        <taxon>Strongylidae</taxon>
        <taxon>Strongylus</taxon>
    </lineage>
</organism>
<name>A0A3P7J673_STRVU</name>
<dbReference type="Proteomes" id="UP000270094">
    <property type="component" value="Unassembled WGS sequence"/>
</dbReference>
<sequence length="122" mass="13637">MCVHDVPLSCSCLRLAPDNNFFLIVATAVLEGYKDCRYPPGVGLKKEWRDTVQERIGQDVLIMATAVLGGYKDCHYPKGIEFNKEWKAIVQDRVGENVVCTTEVTSTQVLCVFTFLKASFSV</sequence>
<accession>A0A3P7J673</accession>